<evidence type="ECO:0000313" key="1">
    <source>
        <dbReference type="EMBL" id="CAJ72681.1"/>
    </source>
</evidence>
<accession>Q1Q028</accession>
<dbReference type="Pfam" id="PF13412">
    <property type="entry name" value="HTH_24"/>
    <property type="match status" value="1"/>
</dbReference>
<dbReference type="OrthoDB" id="8537236at2"/>
<dbReference type="SUPFAM" id="SSF46785">
    <property type="entry name" value="Winged helix' DNA-binding domain"/>
    <property type="match status" value="1"/>
</dbReference>
<evidence type="ECO:0000313" key="3">
    <source>
        <dbReference type="EMBL" id="SOH04193.1"/>
    </source>
</evidence>
<dbReference type="InterPro" id="IPR036390">
    <property type="entry name" value="WH_DNA-bd_sf"/>
</dbReference>
<dbReference type="EMBL" id="CP049055">
    <property type="protein sequence ID" value="QII09939.1"/>
    <property type="molecule type" value="Genomic_DNA"/>
</dbReference>
<name>Q1Q028_KUEST</name>
<evidence type="ECO:0000313" key="2">
    <source>
        <dbReference type="EMBL" id="QII09939.1"/>
    </source>
</evidence>
<dbReference type="InterPro" id="IPR036388">
    <property type="entry name" value="WH-like_DNA-bd_sf"/>
</dbReference>
<dbReference type="RefSeq" id="WP_099324919.1">
    <property type="nucleotide sequence ID" value="NZ_CP049055.1"/>
</dbReference>
<dbReference type="Proteomes" id="UP000501926">
    <property type="component" value="Chromosome"/>
</dbReference>
<reference evidence="4" key="4">
    <citation type="submission" date="2017-10" db="EMBL/GenBank/DDBJ databases">
        <authorList>
            <person name="Frank J."/>
        </authorList>
    </citation>
    <scope>NUCLEOTIDE SEQUENCE [LARGE SCALE GENOMIC DNA]</scope>
</reference>
<dbReference type="KEGG" id="kst:KSMBR1_1694"/>
<reference evidence="1" key="1">
    <citation type="journal article" date="2006" name="Nature">
        <title>Deciphering the evolution and metabolism of an anammox bacterium from a community genome.</title>
        <authorList>
            <person name="Strous M."/>
            <person name="Pelletier E."/>
            <person name="Mangenot S."/>
            <person name="Rattei T."/>
            <person name="Lehner A."/>
            <person name="Taylor M.W."/>
            <person name="Horn M."/>
            <person name="Daims H."/>
            <person name="Bartol-Mavel D."/>
            <person name="Wincker P."/>
            <person name="Barbe V."/>
            <person name="Fonknechten N."/>
            <person name="Vallenet D."/>
            <person name="Segurens B."/>
            <person name="Schenowitz-Truong C."/>
            <person name="Medigue C."/>
            <person name="Collingro A."/>
            <person name="Snel B."/>
            <person name="Dutilh B.E."/>
            <person name="OpDenCamp H.J.M."/>
            <person name="vanDerDrift C."/>
            <person name="Cirpus I."/>
            <person name="vanDePas-Schoonen K.T."/>
            <person name="Harhangi H.R."/>
            <person name="vanNiftrik L."/>
            <person name="Schmid M."/>
            <person name="Keltjens J."/>
            <person name="vanDeVossenberg J."/>
            <person name="Kartal B."/>
            <person name="Meier H."/>
            <person name="Frishman D."/>
            <person name="Huynen M.A."/>
            <person name="Mewes H."/>
            <person name="Weissenbach J."/>
            <person name="Jetten M.S.M."/>
            <person name="Wagner M."/>
            <person name="LePaslier D."/>
        </authorList>
    </citation>
    <scope>NUCLEOTIDE SEQUENCE</scope>
</reference>
<dbReference type="EMBL" id="CT573072">
    <property type="protein sequence ID" value="CAJ72681.1"/>
    <property type="molecule type" value="Genomic_DNA"/>
</dbReference>
<reference evidence="2 5" key="5">
    <citation type="submission" date="2020-02" db="EMBL/GenBank/DDBJ databases">
        <title>Newly sequenced genome of strain CSTR1 showed variability in Candidatus Kuenenia stuttgartiensis genomes.</title>
        <authorList>
            <person name="Ding C."/>
            <person name="Adrian L."/>
        </authorList>
    </citation>
    <scope>NUCLEOTIDE SEQUENCE [LARGE SCALE GENOMIC DNA]</scope>
    <source>
        <strain evidence="2 5">CSTR1</strain>
    </source>
</reference>
<proteinExistence type="predicted"/>
<keyword evidence="4" id="KW-1185">Reference proteome</keyword>
<sequence>MANDEEITQYNILEKLSDSDRISQRQLSTQLGINVASINFAIKKLTKRGLIKVLGTNPRKIRYILTSKGITEKTQIAYNFLNRNFRFYKAVRKDVESKVQEIPFNGQTRVALYGVTDLMEIAYLVIQDKELDLVAVVDDEMKIRIFGYHVIGLEEISICSPDYLLLTKEPDIAAVKKYVPDSVKIVDIRV</sequence>
<protein>
    <recommendedName>
        <fullName evidence="6">Winged helix-turn-helix transcriptional regulator</fullName>
    </recommendedName>
</protein>
<reference evidence="1" key="2">
    <citation type="submission" date="2006-01" db="EMBL/GenBank/DDBJ databases">
        <authorList>
            <person name="Genoscope"/>
        </authorList>
    </citation>
    <scope>NUCLEOTIDE SEQUENCE</scope>
</reference>
<evidence type="ECO:0008006" key="6">
    <source>
        <dbReference type="Google" id="ProtNLM"/>
    </source>
</evidence>
<organism evidence="1">
    <name type="scientific">Kuenenia stuttgartiensis</name>
    <dbReference type="NCBI Taxonomy" id="174633"/>
    <lineage>
        <taxon>Bacteria</taxon>
        <taxon>Pseudomonadati</taxon>
        <taxon>Planctomycetota</taxon>
        <taxon>Candidatus Brocadiia</taxon>
        <taxon>Candidatus Brocadiales</taxon>
        <taxon>Candidatus Brocadiaceae</taxon>
        <taxon>Candidatus Kuenenia</taxon>
    </lineage>
</organism>
<evidence type="ECO:0000313" key="5">
    <source>
        <dbReference type="Proteomes" id="UP000501926"/>
    </source>
</evidence>
<dbReference type="AlphaFoldDB" id="Q1Q028"/>
<evidence type="ECO:0000313" key="4">
    <source>
        <dbReference type="Proteomes" id="UP000221734"/>
    </source>
</evidence>
<dbReference type="EMBL" id="LT934425">
    <property type="protein sequence ID" value="SOH04193.1"/>
    <property type="molecule type" value="Genomic_DNA"/>
</dbReference>
<dbReference type="Gene3D" id="1.10.10.10">
    <property type="entry name" value="Winged helix-like DNA-binding domain superfamily/Winged helix DNA-binding domain"/>
    <property type="match status" value="1"/>
</dbReference>
<reference evidence="3" key="3">
    <citation type="submission" date="2017-10" db="EMBL/GenBank/DDBJ databases">
        <authorList>
            <person name="Banno H."/>
            <person name="Chua N.-H."/>
        </authorList>
    </citation>
    <scope>NUCLEOTIDE SEQUENCE [LARGE SCALE GENOMIC DNA]</scope>
    <source>
        <strain evidence="3">Kuenenia_mbr1_ru-nijmegen</strain>
    </source>
</reference>
<gene>
    <name evidence="2" type="ORF">KsCSTR_05600</name>
    <name evidence="3" type="ORF">KSMBR1_1694</name>
    <name evidence="1" type="ORF">kustd1936</name>
</gene>
<dbReference type="Proteomes" id="UP000221734">
    <property type="component" value="Chromosome Kuenenia_stuttgartiensis_MBR1"/>
</dbReference>